<protein>
    <submittedName>
        <fullName evidence="8">DMT family transporter</fullName>
    </submittedName>
</protein>
<keyword evidence="2 5" id="KW-0812">Transmembrane</keyword>
<dbReference type="SUPFAM" id="SSF103481">
    <property type="entry name" value="Multidrug resistance efflux transporter EmrE"/>
    <property type="match status" value="2"/>
</dbReference>
<proteinExistence type="predicted"/>
<organism evidence="8 9">
    <name type="scientific">Peteryoungia ipomoeae</name>
    <dbReference type="NCBI Taxonomy" id="1210932"/>
    <lineage>
        <taxon>Bacteria</taxon>
        <taxon>Pseudomonadati</taxon>
        <taxon>Pseudomonadota</taxon>
        <taxon>Alphaproteobacteria</taxon>
        <taxon>Hyphomicrobiales</taxon>
        <taxon>Rhizobiaceae</taxon>
        <taxon>Peteryoungia</taxon>
    </lineage>
</organism>
<feature type="transmembrane region" description="Helical" evidence="5">
    <location>
        <begin position="32"/>
        <end position="51"/>
    </location>
</feature>
<feature type="domain" description="EamA" evidence="7">
    <location>
        <begin position="148"/>
        <end position="277"/>
    </location>
</feature>
<dbReference type="PANTHER" id="PTHR32322:SF9">
    <property type="entry name" value="AMINO-ACID METABOLITE EFFLUX PUMP-RELATED"/>
    <property type="match status" value="1"/>
</dbReference>
<feature type="transmembrane region" description="Helical" evidence="5">
    <location>
        <begin position="120"/>
        <end position="138"/>
    </location>
</feature>
<feature type="transmembrane region" description="Helical" evidence="5">
    <location>
        <begin position="260"/>
        <end position="279"/>
    </location>
</feature>
<dbReference type="PANTHER" id="PTHR32322">
    <property type="entry name" value="INNER MEMBRANE TRANSPORTER"/>
    <property type="match status" value="1"/>
</dbReference>
<comment type="caution">
    <text evidence="8">The sequence shown here is derived from an EMBL/GenBank/DDBJ whole genome shotgun (WGS) entry which is preliminary data.</text>
</comment>
<accession>A0A4S8PA82</accession>
<feature type="transmembrane region" description="Helical" evidence="5">
    <location>
        <begin position="203"/>
        <end position="223"/>
    </location>
</feature>
<reference evidence="8 9" key="1">
    <citation type="submission" date="2019-04" db="EMBL/GenBank/DDBJ databases">
        <title>Genome sequence of strain shin9-1.</title>
        <authorList>
            <person name="Gao J."/>
            <person name="Sun J."/>
        </authorList>
    </citation>
    <scope>NUCLEOTIDE SEQUENCE [LARGE SCALE GENOMIC DNA]</scope>
    <source>
        <strain evidence="9">shin9-1</strain>
    </source>
</reference>
<evidence type="ECO:0000256" key="4">
    <source>
        <dbReference type="ARBA" id="ARBA00023136"/>
    </source>
</evidence>
<keyword evidence="4 5" id="KW-0472">Membrane</keyword>
<dbReference type="RefSeq" id="WP_136596617.1">
    <property type="nucleotide sequence ID" value="NZ_STGV01000001.1"/>
</dbReference>
<feature type="chain" id="PRO_5020891159" evidence="6">
    <location>
        <begin position="23"/>
        <end position="285"/>
    </location>
</feature>
<feature type="transmembrane region" description="Helical" evidence="5">
    <location>
        <begin position="144"/>
        <end position="164"/>
    </location>
</feature>
<dbReference type="InterPro" id="IPR050638">
    <property type="entry name" value="AA-Vitamin_Transporters"/>
</dbReference>
<sequence length="285" mass="29226">MQSNIILTAVAMLAFAANSLLAREALGTAAIGAAGYTAVRIISGAIVLYGLTRRGRGISRSLRPNLPGDWLAAAAHFVYAIAFSAAYLSLGAATGALILFSSVQASMLTFGFLKGDRPSGREAIGFAIAFAAFVYLILPGAGRPDPVGCLLMVASGIAWAVYTMRGRGSTDATGQTAGNFIRASVLCLPLAVFALGFEAGTAAGVVLALASGIVASGLGYAVWYTALRGLTTFQAALIQLSVPVIAALGAILFLNERLTLHFVLASAFVIGGIAFAILAKHKRQA</sequence>
<dbReference type="InterPro" id="IPR000620">
    <property type="entry name" value="EamA_dom"/>
</dbReference>
<gene>
    <name evidence="8" type="ORF">FAA97_00700</name>
</gene>
<feature type="signal peptide" evidence="6">
    <location>
        <begin position="1"/>
        <end position="22"/>
    </location>
</feature>
<comment type="subcellular location">
    <subcellularLocation>
        <location evidence="1">Membrane</location>
        <topology evidence="1">Multi-pass membrane protein</topology>
    </subcellularLocation>
</comment>
<evidence type="ECO:0000256" key="1">
    <source>
        <dbReference type="ARBA" id="ARBA00004141"/>
    </source>
</evidence>
<feature type="transmembrane region" description="Helical" evidence="5">
    <location>
        <begin position="176"/>
        <end position="197"/>
    </location>
</feature>
<dbReference type="InterPro" id="IPR037185">
    <property type="entry name" value="EmrE-like"/>
</dbReference>
<evidence type="ECO:0000256" key="2">
    <source>
        <dbReference type="ARBA" id="ARBA00022692"/>
    </source>
</evidence>
<evidence type="ECO:0000313" key="8">
    <source>
        <dbReference type="EMBL" id="THV24769.1"/>
    </source>
</evidence>
<dbReference type="GO" id="GO:0016020">
    <property type="term" value="C:membrane"/>
    <property type="evidence" value="ECO:0007669"/>
    <property type="project" value="UniProtKB-SubCell"/>
</dbReference>
<evidence type="ECO:0000256" key="3">
    <source>
        <dbReference type="ARBA" id="ARBA00022989"/>
    </source>
</evidence>
<evidence type="ECO:0000259" key="7">
    <source>
        <dbReference type="Pfam" id="PF00892"/>
    </source>
</evidence>
<dbReference type="Proteomes" id="UP000308828">
    <property type="component" value="Unassembled WGS sequence"/>
</dbReference>
<dbReference type="Pfam" id="PF00892">
    <property type="entry name" value="EamA"/>
    <property type="match status" value="1"/>
</dbReference>
<keyword evidence="6" id="KW-0732">Signal</keyword>
<keyword evidence="3 5" id="KW-1133">Transmembrane helix</keyword>
<evidence type="ECO:0000256" key="5">
    <source>
        <dbReference type="SAM" id="Phobius"/>
    </source>
</evidence>
<name>A0A4S8PA82_9HYPH</name>
<feature type="transmembrane region" description="Helical" evidence="5">
    <location>
        <begin position="235"/>
        <end position="254"/>
    </location>
</feature>
<dbReference type="AlphaFoldDB" id="A0A4S8PA82"/>
<keyword evidence="9" id="KW-1185">Reference proteome</keyword>
<evidence type="ECO:0000313" key="9">
    <source>
        <dbReference type="Proteomes" id="UP000308828"/>
    </source>
</evidence>
<dbReference type="OrthoDB" id="184388at2"/>
<dbReference type="EMBL" id="STGV01000001">
    <property type="protein sequence ID" value="THV24769.1"/>
    <property type="molecule type" value="Genomic_DNA"/>
</dbReference>
<evidence type="ECO:0000256" key="6">
    <source>
        <dbReference type="SAM" id="SignalP"/>
    </source>
</evidence>